<dbReference type="Gene3D" id="1.20.1280.50">
    <property type="match status" value="1"/>
</dbReference>
<dbReference type="InterPro" id="IPR015943">
    <property type="entry name" value="WD40/YVTN_repeat-like_dom_sf"/>
</dbReference>
<dbReference type="SUPFAM" id="SSF81383">
    <property type="entry name" value="F-box domain"/>
    <property type="match status" value="1"/>
</dbReference>
<evidence type="ECO:0000259" key="4">
    <source>
        <dbReference type="PROSITE" id="PS50181"/>
    </source>
</evidence>
<feature type="repeat" description="WD" evidence="3">
    <location>
        <begin position="97"/>
        <end position="138"/>
    </location>
</feature>
<dbReference type="Proteomes" id="UP000594260">
    <property type="component" value="Unplaced"/>
</dbReference>
<evidence type="ECO:0000256" key="3">
    <source>
        <dbReference type="PROSITE-ProRule" id="PRU00221"/>
    </source>
</evidence>
<dbReference type="InterPro" id="IPR001810">
    <property type="entry name" value="F-box_dom"/>
</dbReference>
<dbReference type="PANTHER" id="PTHR22847:SF637">
    <property type="entry name" value="WD REPEAT DOMAIN 5B"/>
    <property type="match status" value="1"/>
</dbReference>
<proteinExistence type="predicted"/>
<dbReference type="RefSeq" id="XP_022656849.1">
    <property type="nucleotide sequence ID" value="XM_022801114.1"/>
</dbReference>
<dbReference type="InterPro" id="IPR036047">
    <property type="entry name" value="F-box-like_dom_sf"/>
</dbReference>
<dbReference type="PROSITE" id="PS50082">
    <property type="entry name" value="WD_REPEATS_2"/>
    <property type="match status" value="2"/>
</dbReference>
<dbReference type="EnsemblMetazoa" id="XM_022801114">
    <property type="protein sequence ID" value="XP_022656849"/>
    <property type="gene ID" value="LOC111248577"/>
</dbReference>
<protein>
    <recommendedName>
        <fullName evidence="4">F-box domain-containing protein</fullName>
    </recommendedName>
</protein>
<dbReference type="KEGG" id="vde:111248577"/>
<dbReference type="RefSeq" id="XP_022656850.1">
    <property type="nucleotide sequence ID" value="XM_022801115.1"/>
</dbReference>
<dbReference type="RefSeq" id="XP_022656851.1">
    <property type="nucleotide sequence ID" value="XM_022801116.1"/>
</dbReference>
<dbReference type="GO" id="GO:1990234">
    <property type="term" value="C:transferase complex"/>
    <property type="evidence" value="ECO:0007669"/>
    <property type="project" value="UniProtKB-ARBA"/>
</dbReference>
<keyword evidence="6" id="KW-1185">Reference proteome</keyword>
<keyword evidence="2" id="KW-0677">Repeat</keyword>
<dbReference type="OMA" id="NGWIWDL"/>
<sequence length="379" mass="42312">MASSNCSLESLPNEILWHILSFLKPGFIAEVLPQVSPSFRALVEDQSLWRRRLYSRWPAQHPTPPDDWVECCRQREEHWDAFRGWEDEGALKHIRKDDAHIAAVDALKFIQNGSLCVSGGRDHQLRVWKIDEEEVSLHKNFSCAHEAWIWSVEQLNDNTLVSGSFDQTVKTWDLEKQDPVDTFKLPAAVLSVAIQESLLACGTIGHKVHLRDVRTKDDAKVFEYHKHFVLTLAMDDKAIISGSKDGTMAIFDIRAEKVSQVIKMKGYPTAISHGDGQTWVGTSRGYVACIDTRSLPESAQLAMQRRVSDKSVRSVAHSWGSILLAAGDDRLLLLEPTKAAASITRQTIKGGITKASMHNRTICAAGASGELLVWVPQKA</sequence>
<dbReference type="Gene3D" id="2.130.10.10">
    <property type="entry name" value="YVTN repeat-like/Quinoprotein amine dehydrogenase"/>
    <property type="match status" value="2"/>
</dbReference>
<feature type="domain" description="F-box" evidence="4">
    <location>
        <begin position="5"/>
        <end position="52"/>
    </location>
</feature>
<evidence type="ECO:0000313" key="5">
    <source>
        <dbReference type="EnsemblMetazoa" id="XP_022656854"/>
    </source>
</evidence>
<dbReference type="EnsemblMetazoa" id="XM_022801116">
    <property type="protein sequence ID" value="XP_022656851"/>
    <property type="gene ID" value="LOC111248577"/>
</dbReference>
<evidence type="ECO:0000313" key="6">
    <source>
        <dbReference type="Proteomes" id="UP000594260"/>
    </source>
</evidence>
<dbReference type="OrthoDB" id="2305498at2759"/>
<evidence type="ECO:0000256" key="2">
    <source>
        <dbReference type="ARBA" id="ARBA00022737"/>
    </source>
</evidence>
<dbReference type="SMART" id="SM00320">
    <property type="entry name" value="WD40"/>
    <property type="match status" value="4"/>
</dbReference>
<dbReference type="PROSITE" id="PS00678">
    <property type="entry name" value="WD_REPEATS_1"/>
    <property type="match status" value="1"/>
</dbReference>
<keyword evidence="1 3" id="KW-0853">WD repeat</keyword>
<dbReference type="PROSITE" id="PS50294">
    <property type="entry name" value="WD_REPEATS_REGION"/>
    <property type="match status" value="1"/>
</dbReference>
<name>A0A7M7K7P3_VARDE</name>
<dbReference type="SUPFAM" id="SSF50978">
    <property type="entry name" value="WD40 repeat-like"/>
    <property type="match status" value="1"/>
</dbReference>
<dbReference type="PROSITE" id="PS50181">
    <property type="entry name" value="FBOX"/>
    <property type="match status" value="1"/>
</dbReference>
<dbReference type="InterPro" id="IPR036322">
    <property type="entry name" value="WD40_repeat_dom_sf"/>
</dbReference>
<feature type="repeat" description="WD" evidence="3">
    <location>
        <begin position="156"/>
        <end position="182"/>
    </location>
</feature>
<organism evidence="5 6">
    <name type="scientific">Varroa destructor</name>
    <name type="common">Honeybee mite</name>
    <dbReference type="NCBI Taxonomy" id="109461"/>
    <lineage>
        <taxon>Eukaryota</taxon>
        <taxon>Metazoa</taxon>
        <taxon>Ecdysozoa</taxon>
        <taxon>Arthropoda</taxon>
        <taxon>Chelicerata</taxon>
        <taxon>Arachnida</taxon>
        <taxon>Acari</taxon>
        <taxon>Parasitiformes</taxon>
        <taxon>Mesostigmata</taxon>
        <taxon>Gamasina</taxon>
        <taxon>Dermanyssoidea</taxon>
        <taxon>Varroidae</taxon>
        <taxon>Varroa</taxon>
    </lineage>
</organism>
<dbReference type="EnsemblMetazoa" id="XM_022801119">
    <property type="protein sequence ID" value="XP_022656854"/>
    <property type="gene ID" value="LOC111248577"/>
</dbReference>
<reference evidence="5" key="1">
    <citation type="submission" date="2021-01" db="UniProtKB">
        <authorList>
            <consortium name="EnsemblMetazoa"/>
        </authorList>
    </citation>
    <scope>IDENTIFICATION</scope>
</reference>
<dbReference type="InParanoid" id="A0A7M7K7P3"/>
<dbReference type="EnsemblMetazoa" id="XM_022801115">
    <property type="protein sequence ID" value="XP_022656850"/>
    <property type="gene ID" value="LOC111248577"/>
</dbReference>
<accession>A0A7M7K7P3</accession>
<evidence type="ECO:0000256" key="1">
    <source>
        <dbReference type="ARBA" id="ARBA00022574"/>
    </source>
</evidence>
<dbReference type="PANTHER" id="PTHR22847">
    <property type="entry name" value="WD40 REPEAT PROTEIN"/>
    <property type="match status" value="1"/>
</dbReference>
<dbReference type="Pfam" id="PF00400">
    <property type="entry name" value="WD40"/>
    <property type="match status" value="2"/>
</dbReference>
<dbReference type="GeneID" id="111248577"/>
<dbReference type="EnsemblMetazoa" id="XM_022801117">
    <property type="protein sequence ID" value="XP_022656852"/>
    <property type="gene ID" value="LOC111248577"/>
</dbReference>
<dbReference type="RefSeq" id="XP_022656854.1">
    <property type="nucleotide sequence ID" value="XM_022801119.1"/>
</dbReference>
<dbReference type="AlphaFoldDB" id="A0A7M7K7P3"/>
<dbReference type="InterPro" id="IPR020472">
    <property type="entry name" value="WD40_PAC1"/>
</dbReference>
<dbReference type="InterPro" id="IPR019775">
    <property type="entry name" value="WD40_repeat_CS"/>
</dbReference>
<dbReference type="Pfam" id="PF12937">
    <property type="entry name" value="F-box-like"/>
    <property type="match status" value="1"/>
</dbReference>
<dbReference type="PRINTS" id="PR00320">
    <property type="entry name" value="GPROTEINBRPT"/>
</dbReference>
<dbReference type="InterPro" id="IPR001680">
    <property type="entry name" value="WD40_rpt"/>
</dbReference>
<dbReference type="RefSeq" id="XP_022656852.1">
    <property type="nucleotide sequence ID" value="XM_022801117.1"/>
</dbReference>